<reference evidence="6 7" key="1">
    <citation type="submission" date="2021-06" db="EMBL/GenBank/DDBJ databases">
        <authorList>
            <person name="Sun Q."/>
            <person name="Li D."/>
        </authorList>
    </citation>
    <scope>NUCLEOTIDE SEQUENCE [LARGE SCALE GENOMIC DNA]</scope>
    <source>
        <strain evidence="6 7">MSJ-6</strain>
    </source>
</reference>
<dbReference type="EMBL" id="JAHLQJ010000008">
    <property type="protein sequence ID" value="MBU5672356.1"/>
    <property type="molecule type" value="Genomic_DNA"/>
</dbReference>
<name>A0ABS6FQZ4_9BACL</name>
<dbReference type="CDD" id="cd09621">
    <property type="entry name" value="CBM9_like_5"/>
    <property type="match status" value="1"/>
</dbReference>
<dbReference type="PANTHER" id="PTHR48081">
    <property type="entry name" value="AB HYDROLASE SUPERFAMILY PROTEIN C4A8.06C"/>
    <property type="match status" value="1"/>
</dbReference>
<dbReference type="Gene3D" id="3.40.50.1820">
    <property type="entry name" value="alpha/beta hydrolase"/>
    <property type="match status" value="1"/>
</dbReference>
<feature type="domain" description="BD-FAE-like" evidence="5">
    <location>
        <begin position="99"/>
        <end position="205"/>
    </location>
</feature>
<evidence type="ECO:0000313" key="6">
    <source>
        <dbReference type="EMBL" id="MBU5672356.1"/>
    </source>
</evidence>
<evidence type="ECO:0000259" key="4">
    <source>
        <dbReference type="Pfam" id="PF06452"/>
    </source>
</evidence>
<evidence type="ECO:0000313" key="7">
    <source>
        <dbReference type="Proteomes" id="UP000743001"/>
    </source>
</evidence>
<dbReference type="PROSITE" id="PS51257">
    <property type="entry name" value="PROKAR_LIPOPROTEIN"/>
    <property type="match status" value="1"/>
</dbReference>
<dbReference type="Proteomes" id="UP000743001">
    <property type="component" value="Unassembled WGS sequence"/>
</dbReference>
<dbReference type="Pfam" id="PF06452">
    <property type="entry name" value="CBM9_1"/>
    <property type="match status" value="1"/>
</dbReference>
<keyword evidence="2" id="KW-1133">Transmembrane helix</keyword>
<feature type="domain" description="Carbohydrate-binding" evidence="4">
    <location>
        <begin position="511"/>
        <end position="706"/>
    </location>
</feature>
<dbReference type="InterPro" id="IPR010502">
    <property type="entry name" value="Carb-bd_dom_fam9"/>
</dbReference>
<proteinExistence type="predicted"/>
<organism evidence="6 7">
    <name type="scientific">Paenibacillus brevis</name>
    <dbReference type="NCBI Taxonomy" id="2841508"/>
    <lineage>
        <taxon>Bacteria</taxon>
        <taxon>Bacillati</taxon>
        <taxon>Bacillota</taxon>
        <taxon>Bacilli</taxon>
        <taxon>Bacillales</taxon>
        <taxon>Paenibacillaceae</taxon>
        <taxon>Paenibacillus</taxon>
    </lineage>
</organism>
<feature type="domain" description="Peptidase S9 prolyl oligopeptidase catalytic" evidence="3">
    <location>
        <begin position="240"/>
        <end position="309"/>
    </location>
</feature>
<keyword evidence="7" id="KW-1185">Reference proteome</keyword>
<evidence type="ECO:0000256" key="2">
    <source>
        <dbReference type="SAM" id="Phobius"/>
    </source>
</evidence>
<dbReference type="Pfam" id="PF00326">
    <property type="entry name" value="Peptidase_S9"/>
    <property type="match status" value="1"/>
</dbReference>
<dbReference type="InterPro" id="IPR050300">
    <property type="entry name" value="GDXG_lipolytic_enzyme"/>
</dbReference>
<dbReference type="Pfam" id="PF20434">
    <property type="entry name" value="BD-FAE"/>
    <property type="match status" value="1"/>
</dbReference>
<sequence>MKRYWLFPVAIILIMLACWLSFNLIRHGGAGNKELHENPESPGMKAAEYGSGTLPIKIFTDSGKSSENYLSPLYEVNVHQDIVYASKKNETDAAEPLTLDLYEPVEGGTAPRPVFIFIHGGGYKEGVKEDAGEISMELARRGYAVLSMNYRLKSVPFANFQKTLSDAYEDIMDVITWVRLNEKTYSLNSGRIALGGDSAGGYLAINFANEYLKQDPSFVKPIFALIDLYGGTLESEAHPNLPPVLMIHGTNDAMIPYEQSVVLASNLDRAGIYNNLFTMEGVGHDYKDPRYFSEITETTAYFLWNVMGNPEHEWLPKYTGIVAASGDRIDISLPERYVHHTVNRAIRVTLPEGWELGEQTDQAVLSLQLPSGLQRGNRHVHIALEEYGEEGLQEFGLSVNVVDPIRVGYETYFSRNEQLIKTRLQLTNQSNRDYRGLVRIEYSTYTKKEQCSFSRRVDLLEPGQSIVMDIPELAGGKRLLSVFDASGGIMQKTESQASVLVVPKLKQEIRIDGRLKDWSDASAAAFQVNEQRMKDWTGMEDLSATGTISWDQKNLYLGLQVADDVHRQTDEGGEIWRGDGVQIGIGIANDDGSVPQQYHEFGLAMQDEAHLTKWRWIAPRGFGAGEPESLDFAVRRSEDAGITFYEAAIPWTELIQDSELIHPGLKLKFSLLVNDNDGAGRKGWLEYNSGIGTSKDANLFGDIFLME</sequence>
<dbReference type="SUPFAM" id="SSF53474">
    <property type="entry name" value="alpha/beta-Hydrolases"/>
    <property type="match status" value="1"/>
</dbReference>
<accession>A0ABS6FQZ4</accession>
<comment type="caution">
    <text evidence="6">The sequence shown here is derived from an EMBL/GenBank/DDBJ whole genome shotgun (WGS) entry which is preliminary data.</text>
</comment>
<evidence type="ECO:0000259" key="3">
    <source>
        <dbReference type="Pfam" id="PF00326"/>
    </source>
</evidence>
<feature type="transmembrane region" description="Helical" evidence="2">
    <location>
        <begin position="6"/>
        <end position="25"/>
    </location>
</feature>
<dbReference type="InterPro" id="IPR029058">
    <property type="entry name" value="AB_hydrolase_fold"/>
</dbReference>
<dbReference type="InterPro" id="IPR001375">
    <property type="entry name" value="Peptidase_S9_cat"/>
</dbReference>
<evidence type="ECO:0000259" key="5">
    <source>
        <dbReference type="Pfam" id="PF20434"/>
    </source>
</evidence>
<dbReference type="GO" id="GO:0016787">
    <property type="term" value="F:hydrolase activity"/>
    <property type="evidence" value="ECO:0007669"/>
    <property type="project" value="UniProtKB-KW"/>
</dbReference>
<keyword evidence="2" id="KW-0812">Transmembrane</keyword>
<protein>
    <submittedName>
        <fullName evidence="6">Alpha/beta hydrolase fold domain-containing protein</fullName>
    </submittedName>
</protein>
<evidence type="ECO:0000256" key="1">
    <source>
        <dbReference type="ARBA" id="ARBA00022801"/>
    </source>
</evidence>
<dbReference type="SUPFAM" id="SSF49344">
    <property type="entry name" value="CBD9-like"/>
    <property type="match status" value="1"/>
</dbReference>
<dbReference type="InterPro" id="IPR049492">
    <property type="entry name" value="BD-FAE-like_dom"/>
</dbReference>
<keyword evidence="1 6" id="KW-0378">Hydrolase</keyword>
<dbReference type="Gene3D" id="2.60.40.1190">
    <property type="match status" value="1"/>
</dbReference>
<keyword evidence="2" id="KW-0472">Membrane</keyword>
<gene>
    <name evidence="6" type="ORF">KQJ23_11030</name>
</gene>